<keyword evidence="3" id="KW-1185">Reference proteome</keyword>
<comment type="caution">
    <text evidence="2">The sequence shown here is derived from an EMBL/GenBank/DDBJ whole genome shotgun (WGS) entry which is preliminary data.</text>
</comment>
<sequence>MFWDAYLDFVRNALSNDLGEWFLASLLVAVFVTKFISIAGLSLGFRQELQCCVAVFLVLAGLFYLP</sequence>
<dbReference type="RefSeq" id="WP_115835760.1">
    <property type="nucleotide sequence ID" value="NZ_CP025086.1"/>
</dbReference>
<dbReference type="AlphaFoldDB" id="A0A3D9YXU5"/>
<keyword evidence="1" id="KW-0472">Membrane</keyword>
<dbReference type="EMBL" id="QUMO01000002">
    <property type="protein sequence ID" value="REF87573.1"/>
    <property type="molecule type" value="Genomic_DNA"/>
</dbReference>
<gene>
    <name evidence="2" type="ORF">DES32_1196</name>
</gene>
<name>A0A3D9YXU5_9HYPH</name>
<protein>
    <submittedName>
        <fullName evidence="2">Uncharacterized protein</fullName>
    </submittedName>
</protein>
<keyword evidence="1" id="KW-1133">Transmembrane helix</keyword>
<organism evidence="2 3">
    <name type="scientific">Methylovirgula ligni</name>
    <dbReference type="NCBI Taxonomy" id="569860"/>
    <lineage>
        <taxon>Bacteria</taxon>
        <taxon>Pseudomonadati</taxon>
        <taxon>Pseudomonadota</taxon>
        <taxon>Alphaproteobacteria</taxon>
        <taxon>Hyphomicrobiales</taxon>
        <taxon>Beijerinckiaceae</taxon>
        <taxon>Methylovirgula</taxon>
    </lineage>
</organism>
<evidence type="ECO:0000313" key="2">
    <source>
        <dbReference type="EMBL" id="REF87573.1"/>
    </source>
</evidence>
<keyword evidence="1" id="KW-0812">Transmembrane</keyword>
<reference evidence="2 3" key="1">
    <citation type="submission" date="2018-08" db="EMBL/GenBank/DDBJ databases">
        <title>Genomic Encyclopedia of Type Strains, Phase IV (KMG-IV): sequencing the most valuable type-strain genomes for metagenomic binning, comparative biology and taxonomic classification.</title>
        <authorList>
            <person name="Goeker M."/>
        </authorList>
    </citation>
    <scope>NUCLEOTIDE SEQUENCE [LARGE SCALE GENOMIC DNA]</scope>
    <source>
        <strain evidence="2 3">BW863</strain>
    </source>
</reference>
<proteinExistence type="predicted"/>
<dbReference type="Proteomes" id="UP000256900">
    <property type="component" value="Unassembled WGS sequence"/>
</dbReference>
<feature type="transmembrane region" description="Helical" evidence="1">
    <location>
        <begin position="20"/>
        <end position="41"/>
    </location>
</feature>
<evidence type="ECO:0000313" key="3">
    <source>
        <dbReference type="Proteomes" id="UP000256900"/>
    </source>
</evidence>
<accession>A0A3D9YXU5</accession>
<feature type="transmembrane region" description="Helical" evidence="1">
    <location>
        <begin position="48"/>
        <end position="65"/>
    </location>
</feature>
<evidence type="ECO:0000256" key="1">
    <source>
        <dbReference type="SAM" id="Phobius"/>
    </source>
</evidence>